<dbReference type="CDD" id="cd06453">
    <property type="entry name" value="SufS_like"/>
    <property type="match status" value="1"/>
</dbReference>
<feature type="domain" description="Aminotransferase class V" evidence="8">
    <location>
        <begin position="17"/>
        <end position="378"/>
    </location>
</feature>
<comment type="cofactor">
    <cofactor evidence="1 7">
        <name>pyridoxal 5'-phosphate</name>
        <dbReference type="ChEBI" id="CHEBI:597326"/>
    </cofactor>
</comment>
<evidence type="ECO:0000256" key="4">
    <source>
        <dbReference type="ARBA" id="ARBA00022679"/>
    </source>
</evidence>
<dbReference type="InterPro" id="IPR020578">
    <property type="entry name" value="Aminotrans_V_PyrdxlP_BS"/>
</dbReference>
<dbReference type="InterPro" id="IPR015421">
    <property type="entry name" value="PyrdxlP-dep_Trfase_major"/>
</dbReference>
<evidence type="ECO:0000313" key="10">
    <source>
        <dbReference type="Proteomes" id="UP001320768"/>
    </source>
</evidence>
<keyword evidence="4" id="KW-0808">Transferase</keyword>
<protein>
    <recommendedName>
        <fullName evidence="3">cysteine desulfurase</fullName>
        <ecNumber evidence="3">2.8.1.7</ecNumber>
    </recommendedName>
</protein>
<evidence type="ECO:0000256" key="1">
    <source>
        <dbReference type="ARBA" id="ARBA00001933"/>
    </source>
</evidence>
<dbReference type="PROSITE" id="PS00595">
    <property type="entry name" value="AA_TRANSFER_CLASS_5"/>
    <property type="match status" value="1"/>
</dbReference>
<comment type="catalytic activity">
    <reaction evidence="6">
        <text>(sulfur carrier)-H + L-cysteine = (sulfur carrier)-SH + L-alanine</text>
        <dbReference type="Rhea" id="RHEA:43892"/>
        <dbReference type="Rhea" id="RHEA-COMP:14737"/>
        <dbReference type="Rhea" id="RHEA-COMP:14739"/>
        <dbReference type="ChEBI" id="CHEBI:29917"/>
        <dbReference type="ChEBI" id="CHEBI:35235"/>
        <dbReference type="ChEBI" id="CHEBI:57972"/>
        <dbReference type="ChEBI" id="CHEBI:64428"/>
        <dbReference type="EC" id="2.8.1.7"/>
    </reaction>
</comment>
<dbReference type="EMBL" id="JAKUDN010000002">
    <property type="protein sequence ID" value="MCP8352414.1"/>
    <property type="molecule type" value="Genomic_DNA"/>
</dbReference>
<comment type="caution">
    <text evidence="9">The sequence shown here is derived from an EMBL/GenBank/DDBJ whole genome shotgun (WGS) entry which is preliminary data.</text>
</comment>
<dbReference type="PANTHER" id="PTHR43586">
    <property type="entry name" value="CYSTEINE DESULFURASE"/>
    <property type="match status" value="1"/>
</dbReference>
<dbReference type="EC" id="2.8.1.7" evidence="3"/>
<dbReference type="InterPro" id="IPR015424">
    <property type="entry name" value="PyrdxlP-dep_Trfase"/>
</dbReference>
<evidence type="ECO:0000313" key="9">
    <source>
        <dbReference type="EMBL" id="MCP8352414.1"/>
    </source>
</evidence>
<reference evidence="9 10" key="1">
    <citation type="journal article" date="2022" name="Nat. Microbiol.">
        <title>The microbiome of a bacterivorous marine choanoflagellate contains a resource-demanding obligate bacterial associate.</title>
        <authorList>
            <person name="Needham D.M."/>
            <person name="Poirier C."/>
            <person name="Bachy C."/>
            <person name="George E.E."/>
            <person name="Wilken S."/>
            <person name="Yung C.C.M."/>
            <person name="Limardo A.J."/>
            <person name="Morando M."/>
            <person name="Sudek L."/>
            <person name="Malmstrom R.R."/>
            <person name="Keeling P.J."/>
            <person name="Santoro A.E."/>
            <person name="Worden A.Z."/>
        </authorList>
    </citation>
    <scope>NUCLEOTIDE SEQUENCE [LARGE SCALE GENOMIC DNA]</scope>
    <source>
        <strain evidence="9 10">Comchoano-2</strain>
    </source>
</reference>
<evidence type="ECO:0000256" key="6">
    <source>
        <dbReference type="ARBA" id="ARBA00050776"/>
    </source>
</evidence>
<dbReference type="PANTHER" id="PTHR43586:SF8">
    <property type="entry name" value="CYSTEINE DESULFURASE 1, CHLOROPLASTIC"/>
    <property type="match status" value="1"/>
</dbReference>
<dbReference type="Gene3D" id="3.90.1150.10">
    <property type="entry name" value="Aspartate Aminotransferase, domain 1"/>
    <property type="match status" value="1"/>
</dbReference>
<accession>A0ABT1L5P6</accession>
<sequence>MSRYADFQILREQDVSYLDHAASSLTPDCVLDAVTGYYQKYRSNVNRGVYRWSADATIAYENARLQVASFIGADASEVVFTSGATEAINLAAYSIVKHMLTPGQVILLSRFEHHANLIPWQRLAKGKNCQIAYIPINDDFEVDWEGFKKQLATLPVALIAITHASNVLGLKHDIRKFSSFGVPVLVDGTQMVSHESVDVKALGCGFYVWSAHKMYGPTGIGALYVDTRYHHLMQPHYTGGGIVDEVTYDHATFQQGLVALEPGTPNIAGAIGFGRACQYINQIGFDHIMAHEQRLWQYFLEQVKPLGLQSYGPSQHMVYSFGYPGVHAHDVATILSDNHVMVRAGHHCCMPLMSYLDVHALTRVSLGIYNQERDVERFVSGIKTIKQVMGQ</sequence>
<dbReference type="Proteomes" id="UP001320768">
    <property type="component" value="Unassembled WGS sequence"/>
</dbReference>
<keyword evidence="10" id="KW-1185">Reference proteome</keyword>
<dbReference type="RefSeq" id="WP_258569519.1">
    <property type="nucleotide sequence ID" value="NZ_JAKUDN010000002.1"/>
</dbReference>
<keyword evidence="5" id="KW-0663">Pyridoxal phosphate</keyword>
<proteinExistence type="inferred from homology"/>
<dbReference type="Pfam" id="PF00266">
    <property type="entry name" value="Aminotran_5"/>
    <property type="match status" value="1"/>
</dbReference>
<evidence type="ECO:0000256" key="3">
    <source>
        <dbReference type="ARBA" id="ARBA00012239"/>
    </source>
</evidence>
<evidence type="ECO:0000256" key="2">
    <source>
        <dbReference type="ARBA" id="ARBA00010447"/>
    </source>
</evidence>
<dbReference type="SUPFAM" id="SSF53383">
    <property type="entry name" value="PLP-dependent transferases"/>
    <property type="match status" value="1"/>
</dbReference>
<organism evidence="9 10">
    <name type="scientific">Candidatus Synchoanobacter obligatus</name>
    <dbReference type="NCBI Taxonomy" id="2919597"/>
    <lineage>
        <taxon>Bacteria</taxon>
        <taxon>Pseudomonadati</taxon>
        <taxon>Pseudomonadota</taxon>
        <taxon>Gammaproteobacteria</taxon>
        <taxon>Candidatus Comchoanobacterales</taxon>
        <taxon>Candidatus Comchoanobacteraceae</taxon>
        <taxon>Candidatus Synchoanobacter</taxon>
    </lineage>
</organism>
<name>A0ABT1L5P6_9GAMM</name>
<comment type="similarity">
    <text evidence="2">Belongs to the class-V pyridoxal-phosphate-dependent aminotransferase family. Csd subfamily.</text>
</comment>
<dbReference type="InterPro" id="IPR010970">
    <property type="entry name" value="Cys_dSase_SufS"/>
</dbReference>
<evidence type="ECO:0000259" key="8">
    <source>
        <dbReference type="Pfam" id="PF00266"/>
    </source>
</evidence>
<gene>
    <name evidence="9" type="ORF">MKS91_03805</name>
</gene>
<dbReference type="InterPro" id="IPR000192">
    <property type="entry name" value="Aminotrans_V_dom"/>
</dbReference>
<evidence type="ECO:0000256" key="7">
    <source>
        <dbReference type="RuleBase" id="RU004504"/>
    </source>
</evidence>
<evidence type="ECO:0000256" key="5">
    <source>
        <dbReference type="ARBA" id="ARBA00022898"/>
    </source>
</evidence>
<dbReference type="InterPro" id="IPR015422">
    <property type="entry name" value="PyrdxlP-dep_Trfase_small"/>
</dbReference>
<dbReference type="Gene3D" id="3.40.640.10">
    <property type="entry name" value="Type I PLP-dependent aspartate aminotransferase-like (Major domain)"/>
    <property type="match status" value="1"/>
</dbReference>